<dbReference type="PANTHER" id="PTHR48081:SF31">
    <property type="entry name" value="STERYL ACETYL HYDROLASE MUG81-RELATED"/>
    <property type="match status" value="1"/>
</dbReference>
<keyword evidence="3" id="KW-1185">Reference proteome</keyword>
<dbReference type="AlphaFoldDB" id="A0A642UD17"/>
<dbReference type="RefSeq" id="XP_034009700.1">
    <property type="nucleotide sequence ID" value="XM_034158457.1"/>
</dbReference>
<dbReference type="InterPro" id="IPR029058">
    <property type="entry name" value="AB_hydrolase_fold"/>
</dbReference>
<dbReference type="Gene3D" id="3.40.50.1820">
    <property type="entry name" value="alpha/beta hydrolase"/>
    <property type="match status" value="1"/>
</dbReference>
<dbReference type="GO" id="GO:0016787">
    <property type="term" value="F:hydrolase activity"/>
    <property type="evidence" value="ECO:0007669"/>
    <property type="project" value="UniProtKB-KW"/>
</dbReference>
<evidence type="ECO:0000313" key="2">
    <source>
        <dbReference type="EMBL" id="KAA8896958.1"/>
    </source>
</evidence>
<evidence type="ECO:0000256" key="1">
    <source>
        <dbReference type="ARBA" id="ARBA00022801"/>
    </source>
</evidence>
<keyword evidence="1" id="KW-0378">Hydrolase</keyword>
<evidence type="ECO:0000313" key="3">
    <source>
        <dbReference type="Proteomes" id="UP000449547"/>
    </source>
</evidence>
<dbReference type="SUPFAM" id="SSF53474">
    <property type="entry name" value="alpha/beta-Hydrolases"/>
    <property type="match status" value="1"/>
</dbReference>
<dbReference type="InterPro" id="IPR050300">
    <property type="entry name" value="GDXG_lipolytic_enzyme"/>
</dbReference>
<dbReference type="InterPro" id="IPR019436">
    <property type="entry name" value="Say1-like"/>
</dbReference>
<comment type="caution">
    <text evidence="2">The sequence shown here is derived from an EMBL/GenBank/DDBJ whole genome shotgun (WGS) entry which is preliminary data.</text>
</comment>
<evidence type="ECO:0008006" key="4">
    <source>
        <dbReference type="Google" id="ProtNLM"/>
    </source>
</evidence>
<gene>
    <name evidence="2" type="ORF">DIURU_005471</name>
</gene>
<dbReference type="OrthoDB" id="2152029at2759"/>
<protein>
    <recommendedName>
        <fullName evidence="4">Alpha/beta hydrolase fold-3 domain-containing protein</fullName>
    </recommendedName>
</protein>
<organism evidence="2 3">
    <name type="scientific">Diutina rugosa</name>
    <name type="common">Yeast</name>
    <name type="synonym">Candida rugosa</name>
    <dbReference type="NCBI Taxonomy" id="5481"/>
    <lineage>
        <taxon>Eukaryota</taxon>
        <taxon>Fungi</taxon>
        <taxon>Dikarya</taxon>
        <taxon>Ascomycota</taxon>
        <taxon>Saccharomycotina</taxon>
        <taxon>Pichiomycetes</taxon>
        <taxon>Debaryomycetaceae</taxon>
        <taxon>Diutina</taxon>
    </lineage>
</organism>
<dbReference type="PANTHER" id="PTHR48081">
    <property type="entry name" value="AB HYDROLASE SUPERFAMILY PROTEIN C4A8.06C"/>
    <property type="match status" value="1"/>
</dbReference>
<sequence>MAASIPWFYFYYPWVLLQVLYTKIKARTTGTQYRKWARNPHVSGNLTELAALFDLPPPVLKDAVPGPISNYLAKNKSKATQILGTVPPHYNEAFGAYARWYVKRNPEDLVILFLHGGGYLLQMTPAYLEAFNSIIGLLPADKRNKVSVLILDYDLASTGAAFPRQLQQAYDTYTKLLEDGYTNIGVMGDSAGGHLTLTLLQQLKARGSPVYPNKIILSSPWTKLLTTALDHVPGNSAYDNDGRDAIRFSFASNQPLVSGFIGTHDVSSAQVSPGNADWATAGWDKIPSLTSPKCDVFFITGEDELFLDQDNEFAYHVLGVPFLKNKYGNSNGKFDRAIHEYIRRDSPDKVNVWAYVEPWGIHDSFVLSEDDLADKVAARKVTIATVDRVRYFAIPRIVDFLYETI</sequence>
<accession>A0A642UD17</accession>
<dbReference type="OMA" id="YNYSAND"/>
<proteinExistence type="predicted"/>
<dbReference type="Pfam" id="PF10340">
    <property type="entry name" value="Say1_Mug180"/>
    <property type="match status" value="1"/>
</dbReference>
<dbReference type="GeneID" id="54784122"/>
<dbReference type="EMBL" id="SWFT01000161">
    <property type="protein sequence ID" value="KAA8896958.1"/>
    <property type="molecule type" value="Genomic_DNA"/>
</dbReference>
<dbReference type="VEuPathDB" id="FungiDB:DIURU_005471"/>
<dbReference type="Proteomes" id="UP000449547">
    <property type="component" value="Unassembled WGS sequence"/>
</dbReference>
<name>A0A642UD17_DIURU</name>
<reference evidence="2 3" key="1">
    <citation type="submission" date="2019-07" db="EMBL/GenBank/DDBJ databases">
        <title>Genome assembly of two rare yeast pathogens: Diutina rugosa and Trichomonascus ciferrii.</title>
        <authorList>
            <person name="Mixao V."/>
            <person name="Saus E."/>
            <person name="Hansen A."/>
            <person name="Lass-Flor C."/>
            <person name="Gabaldon T."/>
        </authorList>
    </citation>
    <scope>NUCLEOTIDE SEQUENCE [LARGE SCALE GENOMIC DNA]</scope>
    <source>
        <strain evidence="2 3">CBS 613</strain>
    </source>
</reference>